<keyword evidence="3" id="KW-0862">Zinc</keyword>
<reference evidence="10" key="1">
    <citation type="submission" date="2025-08" db="UniProtKB">
        <authorList>
            <consortium name="RefSeq"/>
        </authorList>
    </citation>
    <scope>IDENTIFICATION</scope>
</reference>
<evidence type="ECO:0000256" key="3">
    <source>
        <dbReference type="ARBA" id="ARBA00022833"/>
    </source>
</evidence>
<sequence>MGTRSCAYKNCEYYYSTHDNTQSKGRALFAFPKQPERARIWHENGQVHPKIPQTQLYLCSTHFDPKFISSSKNRTLLVGEAVPYRYGEKGPDTEDQPEQVASTSQESYFINLSDDKVTINSVDTTSRTNPPESDHDHEALPAKRAKESQSTIGRSVKKTPKTDPSSTEAPVSVEPGIIDTSEVSVFTFKGQEYVQMSMEYYLKEQRKMAELLENYKNALRAIKEHVSELDL</sequence>
<proteinExistence type="predicted"/>
<keyword evidence="9" id="KW-1185">Reference proteome</keyword>
<evidence type="ECO:0000259" key="8">
    <source>
        <dbReference type="PROSITE" id="PS50950"/>
    </source>
</evidence>
<name>A0AB40DGY1_DROSZ</name>
<keyword evidence="1" id="KW-0479">Metal-binding</keyword>
<dbReference type="PANTHER" id="PTHR46600">
    <property type="entry name" value="THAP DOMAIN-CONTAINING"/>
    <property type="match status" value="1"/>
</dbReference>
<evidence type="ECO:0000256" key="2">
    <source>
        <dbReference type="ARBA" id="ARBA00022771"/>
    </source>
</evidence>
<dbReference type="SMART" id="SM00980">
    <property type="entry name" value="THAP"/>
    <property type="match status" value="1"/>
</dbReference>
<evidence type="ECO:0000256" key="7">
    <source>
        <dbReference type="SAM" id="MobiDB-lite"/>
    </source>
</evidence>
<keyword evidence="6" id="KW-0175">Coiled coil</keyword>
<dbReference type="InterPro" id="IPR026516">
    <property type="entry name" value="THAP1/10"/>
</dbReference>
<evidence type="ECO:0000256" key="5">
    <source>
        <dbReference type="PROSITE-ProRule" id="PRU00309"/>
    </source>
</evidence>
<dbReference type="RefSeq" id="XP_065721493.2">
    <property type="nucleotide sequence ID" value="XM_065865421.2"/>
</dbReference>
<dbReference type="InterPro" id="IPR006612">
    <property type="entry name" value="THAP_Znf"/>
</dbReference>
<dbReference type="PROSITE" id="PS50950">
    <property type="entry name" value="ZF_THAP"/>
    <property type="match status" value="1"/>
</dbReference>
<dbReference type="GO" id="GO:0008270">
    <property type="term" value="F:zinc ion binding"/>
    <property type="evidence" value="ECO:0007669"/>
    <property type="project" value="UniProtKB-KW"/>
</dbReference>
<feature type="compositionally biased region" description="Basic and acidic residues" evidence="7">
    <location>
        <begin position="132"/>
        <end position="147"/>
    </location>
</feature>
<evidence type="ECO:0000256" key="1">
    <source>
        <dbReference type="ARBA" id="ARBA00022723"/>
    </source>
</evidence>
<dbReference type="Proteomes" id="UP001652628">
    <property type="component" value="Chromosome 3"/>
</dbReference>
<dbReference type="SMART" id="SM00692">
    <property type="entry name" value="DM3"/>
    <property type="match status" value="1"/>
</dbReference>
<evidence type="ECO:0000256" key="6">
    <source>
        <dbReference type="SAM" id="Coils"/>
    </source>
</evidence>
<dbReference type="AlphaFoldDB" id="A0AB40DGY1"/>
<protein>
    <submittedName>
        <fullName evidence="10">Uncharacterized protein Dlip2</fullName>
    </submittedName>
</protein>
<feature type="compositionally biased region" description="Polar residues" evidence="7">
    <location>
        <begin position="119"/>
        <end position="131"/>
    </location>
</feature>
<keyword evidence="2 5" id="KW-0863">Zinc-finger</keyword>
<accession>A0AB40DGY1</accession>
<gene>
    <name evidence="10" type="primary">Dlip2</name>
</gene>
<dbReference type="GO" id="GO:0043565">
    <property type="term" value="F:sequence-specific DNA binding"/>
    <property type="evidence" value="ECO:0007669"/>
    <property type="project" value="InterPro"/>
</dbReference>
<dbReference type="SUPFAM" id="SSF57716">
    <property type="entry name" value="Glucocorticoid receptor-like (DNA-binding domain)"/>
    <property type="match status" value="1"/>
</dbReference>
<evidence type="ECO:0000256" key="4">
    <source>
        <dbReference type="ARBA" id="ARBA00023125"/>
    </source>
</evidence>
<keyword evidence="4 5" id="KW-0238">DNA-binding</keyword>
<feature type="coiled-coil region" evidence="6">
    <location>
        <begin position="201"/>
        <end position="228"/>
    </location>
</feature>
<feature type="region of interest" description="Disordered" evidence="7">
    <location>
        <begin position="119"/>
        <end position="172"/>
    </location>
</feature>
<dbReference type="GeneID" id="108014152"/>
<feature type="domain" description="THAP-type" evidence="8">
    <location>
        <begin position="1"/>
        <end position="86"/>
    </location>
</feature>
<dbReference type="Pfam" id="PF05485">
    <property type="entry name" value="THAP"/>
    <property type="match status" value="1"/>
</dbReference>
<evidence type="ECO:0000313" key="10">
    <source>
        <dbReference type="RefSeq" id="XP_065721493.2"/>
    </source>
</evidence>
<evidence type="ECO:0000313" key="9">
    <source>
        <dbReference type="Proteomes" id="UP001652628"/>
    </source>
</evidence>
<dbReference type="PANTHER" id="PTHR46600:SF11">
    <property type="entry name" value="THAP DOMAIN-CONTAINING PROTEIN 10"/>
    <property type="match status" value="1"/>
</dbReference>
<organism evidence="9 10">
    <name type="scientific">Drosophila suzukii</name>
    <name type="common">Spotted-wing drosophila fruit fly</name>
    <dbReference type="NCBI Taxonomy" id="28584"/>
    <lineage>
        <taxon>Eukaryota</taxon>
        <taxon>Metazoa</taxon>
        <taxon>Ecdysozoa</taxon>
        <taxon>Arthropoda</taxon>
        <taxon>Hexapoda</taxon>
        <taxon>Insecta</taxon>
        <taxon>Pterygota</taxon>
        <taxon>Neoptera</taxon>
        <taxon>Endopterygota</taxon>
        <taxon>Diptera</taxon>
        <taxon>Brachycera</taxon>
        <taxon>Muscomorpha</taxon>
        <taxon>Ephydroidea</taxon>
        <taxon>Drosophilidae</taxon>
        <taxon>Drosophila</taxon>
        <taxon>Sophophora</taxon>
    </lineage>
</organism>